<gene>
    <name evidence="1" type="ORF">GGX14DRAFT_359472</name>
</gene>
<dbReference type="EMBL" id="JARJCW010000017">
    <property type="protein sequence ID" value="KAJ7215519.1"/>
    <property type="molecule type" value="Genomic_DNA"/>
</dbReference>
<evidence type="ECO:0000313" key="1">
    <source>
        <dbReference type="EMBL" id="KAJ7215519.1"/>
    </source>
</evidence>
<evidence type="ECO:0000313" key="2">
    <source>
        <dbReference type="Proteomes" id="UP001219525"/>
    </source>
</evidence>
<protein>
    <submittedName>
        <fullName evidence="1">Uncharacterized protein</fullName>
    </submittedName>
</protein>
<accession>A0AAD6VTF5</accession>
<proteinExistence type="predicted"/>
<dbReference type="Proteomes" id="UP001219525">
    <property type="component" value="Unassembled WGS sequence"/>
</dbReference>
<name>A0AAD6VTF5_9AGAR</name>
<comment type="caution">
    <text evidence="1">The sequence shown here is derived from an EMBL/GenBank/DDBJ whole genome shotgun (WGS) entry which is preliminary data.</text>
</comment>
<dbReference type="AlphaFoldDB" id="A0AAD6VTF5"/>
<sequence length="316" mass="36214">GEAEHRRVKIFYAQTNKNRPNLQIARHERRQRLLNALATKVGQKRRLGHTVRKSMALDFAASEPLPRTDPSQHYQMSHSTKYSENLIKWIQICQNFVPKLKNHLLARILGGDAHAGGAIASGASEAHARTIAFVDDRIYKHKTIRFNYTTYDVRRKQDSCNPRTQANVMVGNGTGSRDDKDKYPYWDARLIGIFHVCILRLSFQTFDVLWVRWFGADDRQSKWGLKANRMPRIGFQNAENETSFGFLDPNAVLRACHVIPAFAFGYDNNGLLTSIGRPRQEVDDENEPDTDWAYYYVNMCVVFPANQLQANKVKVG</sequence>
<feature type="non-terminal residue" evidence="1">
    <location>
        <position position="316"/>
    </location>
</feature>
<reference evidence="1" key="1">
    <citation type="submission" date="2023-03" db="EMBL/GenBank/DDBJ databases">
        <title>Massive genome expansion in bonnet fungi (Mycena s.s.) driven by repeated elements and novel gene families across ecological guilds.</title>
        <authorList>
            <consortium name="Lawrence Berkeley National Laboratory"/>
            <person name="Harder C.B."/>
            <person name="Miyauchi S."/>
            <person name="Viragh M."/>
            <person name="Kuo A."/>
            <person name="Thoen E."/>
            <person name="Andreopoulos B."/>
            <person name="Lu D."/>
            <person name="Skrede I."/>
            <person name="Drula E."/>
            <person name="Henrissat B."/>
            <person name="Morin E."/>
            <person name="Kohler A."/>
            <person name="Barry K."/>
            <person name="LaButti K."/>
            <person name="Morin E."/>
            <person name="Salamov A."/>
            <person name="Lipzen A."/>
            <person name="Mereny Z."/>
            <person name="Hegedus B."/>
            <person name="Baldrian P."/>
            <person name="Stursova M."/>
            <person name="Weitz H."/>
            <person name="Taylor A."/>
            <person name="Grigoriev I.V."/>
            <person name="Nagy L.G."/>
            <person name="Martin F."/>
            <person name="Kauserud H."/>
        </authorList>
    </citation>
    <scope>NUCLEOTIDE SEQUENCE</scope>
    <source>
        <strain evidence="1">9144</strain>
    </source>
</reference>
<keyword evidence="2" id="KW-1185">Reference proteome</keyword>
<organism evidence="1 2">
    <name type="scientific">Mycena pura</name>
    <dbReference type="NCBI Taxonomy" id="153505"/>
    <lineage>
        <taxon>Eukaryota</taxon>
        <taxon>Fungi</taxon>
        <taxon>Dikarya</taxon>
        <taxon>Basidiomycota</taxon>
        <taxon>Agaricomycotina</taxon>
        <taxon>Agaricomycetes</taxon>
        <taxon>Agaricomycetidae</taxon>
        <taxon>Agaricales</taxon>
        <taxon>Marasmiineae</taxon>
        <taxon>Mycenaceae</taxon>
        <taxon>Mycena</taxon>
    </lineage>
</organism>